<evidence type="ECO:0000313" key="2">
    <source>
        <dbReference type="EMBL" id="KNE59785.1"/>
    </source>
</evidence>
<organism evidence="2 3">
    <name type="scientific">Allomyces macrogynus (strain ATCC 38327)</name>
    <name type="common">Allomyces javanicus var. macrogynus</name>
    <dbReference type="NCBI Taxonomy" id="578462"/>
    <lineage>
        <taxon>Eukaryota</taxon>
        <taxon>Fungi</taxon>
        <taxon>Fungi incertae sedis</taxon>
        <taxon>Blastocladiomycota</taxon>
        <taxon>Blastocladiomycetes</taxon>
        <taxon>Blastocladiales</taxon>
        <taxon>Blastocladiaceae</taxon>
        <taxon>Allomyces</taxon>
    </lineage>
</organism>
<reference evidence="2 3" key="1">
    <citation type="submission" date="2009-11" db="EMBL/GenBank/DDBJ databases">
        <title>Annotation of Allomyces macrogynus ATCC 38327.</title>
        <authorList>
            <consortium name="The Broad Institute Genome Sequencing Platform"/>
            <person name="Russ C."/>
            <person name="Cuomo C."/>
            <person name="Burger G."/>
            <person name="Gray M.W."/>
            <person name="Holland P.W.H."/>
            <person name="King N."/>
            <person name="Lang F.B.F."/>
            <person name="Roger A.J."/>
            <person name="Ruiz-Trillo I."/>
            <person name="Young S.K."/>
            <person name="Zeng Q."/>
            <person name="Gargeya S."/>
            <person name="Fitzgerald M."/>
            <person name="Haas B."/>
            <person name="Abouelleil A."/>
            <person name="Alvarado L."/>
            <person name="Arachchi H.M."/>
            <person name="Berlin A."/>
            <person name="Chapman S.B."/>
            <person name="Gearin G."/>
            <person name="Goldberg J."/>
            <person name="Griggs A."/>
            <person name="Gujja S."/>
            <person name="Hansen M."/>
            <person name="Heiman D."/>
            <person name="Howarth C."/>
            <person name="Larimer J."/>
            <person name="Lui A."/>
            <person name="MacDonald P.J.P."/>
            <person name="McCowen C."/>
            <person name="Montmayeur A."/>
            <person name="Murphy C."/>
            <person name="Neiman D."/>
            <person name="Pearson M."/>
            <person name="Priest M."/>
            <person name="Roberts A."/>
            <person name="Saif S."/>
            <person name="Shea T."/>
            <person name="Sisk P."/>
            <person name="Stolte C."/>
            <person name="Sykes S."/>
            <person name="Wortman J."/>
            <person name="Nusbaum C."/>
            <person name="Birren B."/>
        </authorList>
    </citation>
    <scope>NUCLEOTIDE SEQUENCE [LARGE SCALE GENOMIC DNA]</scope>
    <source>
        <strain evidence="2 3">ATCC 38327</strain>
    </source>
</reference>
<name>A0A0L0SBL2_ALLM3</name>
<gene>
    <name evidence="2" type="ORF">AMAG_05247</name>
</gene>
<sequence length="299" mass="32473">MARKPAPGSGKTKPGVAAQQQPPAKGAKPTAATTTFTDQQLAPYLLPNPPPNDLNECQIAYHPASDRRLVLVVAKDKATLDALLLRASIFYENPDLQNQYLDATQFAAAQAERGKPFTYYGHNFPLASLAKFLMAASNAGGARGLTAGETYLVRTLTTKIKALSTSGRSGPTVPTLADSYLVGWVNGDTPTFQHELHHAWYHFNAGEYRMACDAALASLDQVVRLQVRAYLRGCGYCEAVWADEFQAHLCCGDAMVLGTKRGLNDPMTPARMALEQHKEEHGAGMWFGDLETLAQGEIY</sequence>
<feature type="compositionally biased region" description="Low complexity" evidence="1">
    <location>
        <begin position="17"/>
        <end position="33"/>
    </location>
</feature>
<evidence type="ECO:0000256" key="1">
    <source>
        <dbReference type="SAM" id="MobiDB-lite"/>
    </source>
</evidence>
<keyword evidence="3" id="KW-1185">Reference proteome</keyword>
<dbReference type="VEuPathDB" id="FungiDB:AMAG_05247"/>
<dbReference type="OrthoDB" id="5593100at2759"/>
<protein>
    <submittedName>
        <fullName evidence="2">Uncharacterized protein</fullName>
    </submittedName>
</protein>
<dbReference type="EMBL" id="GG745335">
    <property type="protein sequence ID" value="KNE59785.1"/>
    <property type="molecule type" value="Genomic_DNA"/>
</dbReference>
<reference evidence="3" key="2">
    <citation type="submission" date="2009-11" db="EMBL/GenBank/DDBJ databases">
        <title>The Genome Sequence of Allomyces macrogynus strain ATCC 38327.</title>
        <authorList>
            <consortium name="The Broad Institute Genome Sequencing Platform"/>
            <person name="Russ C."/>
            <person name="Cuomo C."/>
            <person name="Shea T."/>
            <person name="Young S.K."/>
            <person name="Zeng Q."/>
            <person name="Koehrsen M."/>
            <person name="Haas B."/>
            <person name="Borodovsky M."/>
            <person name="Guigo R."/>
            <person name="Alvarado L."/>
            <person name="Berlin A."/>
            <person name="Borenstein D."/>
            <person name="Chen Z."/>
            <person name="Engels R."/>
            <person name="Freedman E."/>
            <person name="Gellesch M."/>
            <person name="Goldberg J."/>
            <person name="Griggs A."/>
            <person name="Gujja S."/>
            <person name="Heiman D."/>
            <person name="Hepburn T."/>
            <person name="Howarth C."/>
            <person name="Jen D."/>
            <person name="Larson L."/>
            <person name="Lewis B."/>
            <person name="Mehta T."/>
            <person name="Park D."/>
            <person name="Pearson M."/>
            <person name="Roberts A."/>
            <person name="Saif S."/>
            <person name="Shenoy N."/>
            <person name="Sisk P."/>
            <person name="Stolte C."/>
            <person name="Sykes S."/>
            <person name="Walk T."/>
            <person name="White J."/>
            <person name="Yandava C."/>
            <person name="Burger G."/>
            <person name="Gray M.W."/>
            <person name="Holland P.W.H."/>
            <person name="King N."/>
            <person name="Lang F.B.F."/>
            <person name="Roger A.J."/>
            <person name="Ruiz-Trillo I."/>
            <person name="Lander E."/>
            <person name="Nusbaum C."/>
        </authorList>
    </citation>
    <scope>NUCLEOTIDE SEQUENCE [LARGE SCALE GENOMIC DNA]</scope>
    <source>
        <strain evidence="3">ATCC 38327</strain>
    </source>
</reference>
<evidence type="ECO:0000313" key="3">
    <source>
        <dbReference type="Proteomes" id="UP000054350"/>
    </source>
</evidence>
<feature type="region of interest" description="Disordered" evidence="1">
    <location>
        <begin position="1"/>
        <end position="33"/>
    </location>
</feature>
<dbReference type="Proteomes" id="UP000054350">
    <property type="component" value="Unassembled WGS sequence"/>
</dbReference>
<proteinExistence type="predicted"/>
<dbReference type="AlphaFoldDB" id="A0A0L0SBL2"/>
<accession>A0A0L0SBL2</accession>